<evidence type="ECO:0000313" key="5">
    <source>
        <dbReference type="Proteomes" id="UP000251120"/>
    </source>
</evidence>
<dbReference type="RefSeq" id="WP_112869472.1">
    <property type="nucleotide sequence ID" value="NZ_CP021781.1"/>
</dbReference>
<dbReference type="PANTHER" id="PTHR34300:SF2">
    <property type="entry name" value="QUEUOSINE PRECURSOR TRANSPORTER-RELATED"/>
    <property type="match status" value="1"/>
</dbReference>
<feature type="transmembrane region" description="Helical" evidence="2">
    <location>
        <begin position="37"/>
        <end position="59"/>
    </location>
</feature>
<evidence type="ECO:0000313" key="4">
    <source>
        <dbReference type="EMBL" id="QIW11528.1"/>
    </source>
</evidence>
<protein>
    <recommendedName>
        <fullName evidence="1">Queuosine precursor transporter</fullName>
    </recommendedName>
</protein>
<dbReference type="KEGG" id="fad:CDH04_02200"/>
<evidence type="ECO:0000256" key="2">
    <source>
        <dbReference type="SAM" id="Phobius"/>
    </source>
</evidence>
<keyword evidence="2" id="KW-0812">Transmembrane</keyword>
<dbReference type="Pfam" id="PF02592">
    <property type="entry name" value="Vut_1"/>
    <property type="match status" value="1"/>
</dbReference>
<accession>A0A2Z4XX40</accession>
<dbReference type="Proteomes" id="UP000681131">
    <property type="component" value="Chromosome"/>
</dbReference>
<reference evidence="4 6" key="2">
    <citation type="submission" date="2019-08" db="EMBL/GenBank/DDBJ databases">
        <title>Complete genome sequences of Francisella adeliensis (FSC1325 and FSC1326).</title>
        <authorList>
            <person name="Ohrman C."/>
            <person name="Uneklint I."/>
            <person name="Vallesi A."/>
            <person name="Karlsson L."/>
            <person name="Sjodin A."/>
        </authorList>
    </citation>
    <scope>NUCLEOTIDE SEQUENCE [LARGE SCALE GENOMIC DNA]</scope>
    <source>
        <strain evidence="4 6">FSC1325</strain>
    </source>
</reference>
<feature type="transmembrane region" description="Helical" evidence="2">
    <location>
        <begin position="144"/>
        <end position="166"/>
    </location>
</feature>
<reference evidence="3 5" key="1">
    <citation type="submission" date="2017-06" db="EMBL/GenBank/DDBJ databases">
        <title>Complete genome of Francisella adeliensis.</title>
        <authorList>
            <person name="Vallesi A."/>
            <person name="Sjodin A."/>
        </authorList>
    </citation>
    <scope>NUCLEOTIDE SEQUENCE [LARGE SCALE GENOMIC DNA]</scope>
    <source>
        <strain evidence="3 5">FDC440</strain>
    </source>
</reference>
<feature type="transmembrane region" description="Helical" evidence="2">
    <location>
        <begin position="71"/>
        <end position="93"/>
    </location>
</feature>
<dbReference type="InterPro" id="IPR003744">
    <property type="entry name" value="YhhQ"/>
</dbReference>
<keyword evidence="2" id="KW-0472">Membrane</keyword>
<dbReference type="NCBIfam" id="TIGR00697">
    <property type="entry name" value="queuosine precursor transporter"/>
    <property type="match status" value="1"/>
</dbReference>
<evidence type="ECO:0000313" key="6">
    <source>
        <dbReference type="Proteomes" id="UP000681131"/>
    </source>
</evidence>
<dbReference type="EMBL" id="CP021781">
    <property type="protein sequence ID" value="AXA33299.1"/>
    <property type="molecule type" value="Genomic_DNA"/>
</dbReference>
<organism evidence="3 5">
    <name type="scientific">Francisella adeliensis</name>
    <dbReference type="NCBI Taxonomy" id="2007306"/>
    <lineage>
        <taxon>Bacteria</taxon>
        <taxon>Pseudomonadati</taxon>
        <taxon>Pseudomonadota</taxon>
        <taxon>Gammaproteobacteria</taxon>
        <taxon>Thiotrichales</taxon>
        <taxon>Francisellaceae</taxon>
        <taxon>Francisella</taxon>
    </lineage>
</organism>
<dbReference type="OrthoDB" id="9805479at2"/>
<evidence type="ECO:0000256" key="1">
    <source>
        <dbReference type="NCBIfam" id="TIGR00697"/>
    </source>
</evidence>
<dbReference type="Proteomes" id="UP000251120">
    <property type="component" value="Chromosome"/>
</dbReference>
<dbReference type="PANTHER" id="PTHR34300">
    <property type="entry name" value="QUEUOSINE PRECURSOR TRANSPORTER-RELATED"/>
    <property type="match status" value="1"/>
</dbReference>
<dbReference type="AlphaFoldDB" id="A0A2Z4XX40"/>
<keyword evidence="6" id="KW-1185">Reference proteome</keyword>
<sequence>MQNSEINSKMIMLATLAMLYGVLSICGQVMASKTVVIFGITASGGVFFMASTFPLNSVITQRYGYKIMRSLILVTLVALVIVAALLSLLSNIQVNSSLTEAYRKVFGITELRIALASFMSYLLSENTTSFCTSLFKKTKLNLAVQIFSAAVMGILIDSIIFTHLAFVGMFPYGIVLELVLSLIIIKTLVTLLVSIFFGIFIKKDI</sequence>
<feature type="transmembrane region" description="Helical" evidence="2">
    <location>
        <begin position="178"/>
        <end position="201"/>
    </location>
</feature>
<proteinExistence type="predicted"/>
<evidence type="ECO:0000313" key="3">
    <source>
        <dbReference type="EMBL" id="AXA33299.1"/>
    </source>
</evidence>
<dbReference type="EMBL" id="CP043424">
    <property type="protein sequence ID" value="QIW11528.1"/>
    <property type="molecule type" value="Genomic_DNA"/>
</dbReference>
<gene>
    <name evidence="3" type="ORF">CDH04_02200</name>
    <name evidence="4" type="ORF">FZC43_02205</name>
</gene>
<keyword evidence="2" id="KW-1133">Transmembrane helix</keyword>
<feature type="transmembrane region" description="Helical" evidence="2">
    <location>
        <begin position="12"/>
        <end position="31"/>
    </location>
</feature>
<name>A0A2Z4XX40_9GAMM</name>